<protein>
    <submittedName>
        <fullName evidence="2">Uncharacterized protein</fullName>
    </submittedName>
</protein>
<organism evidence="2 3">
    <name type="scientific">Blastomyces silverae</name>
    <dbReference type="NCBI Taxonomy" id="2060906"/>
    <lineage>
        <taxon>Eukaryota</taxon>
        <taxon>Fungi</taxon>
        <taxon>Dikarya</taxon>
        <taxon>Ascomycota</taxon>
        <taxon>Pezizomycotina</taxon>
        <taxon>Eurotiomycetes</taxon>
        <taxon>Eurotiomycetidae</taxon>
        <taxon>Onygenales</taxon>
        <taxon>Ajellomycetaceae</taxon>
        <taxon>Blastomyces</taxon>
    </lineage>
</organism>
<keyword evidence="1" id="KW-0175">Coiled coil</keyword>
<sequence length="70" mass="8102">MLSELKNVTDQLIVEDIEDVQFNEDLDSDDINNLSECAAVSDILIYNNEIEQLHQKFKEMQNLQSDLQSD</sequence>
<feature type="non-terminal residue" evidence="2">
    <location>
        <position position="70"/>
    </location>
</feature>
<evidence type="ECO:0000313" key="2">
    <source>
        <dbReference type="EMBL" id="KLJ10316.1"/>
    </source>
</evidence>
<keyword evidence="3" id="KW-1185">Reference proteome</keyword>
<comment type="caution">
    <text evidence="2">The sequence shown here is derived from an EMBL/GenBank/DDBJ whole genome shotgun (WGS) entry which is preliminary data.</text>
</comment>
<dbReference type="EMBL" id="LDEV01002088">
    <property type="protein sequence ID" value="KLJ10316.1"/>
    <property type="molecule type" value="Genomic_DNA"/>
</dbReference>
<evidence type="ECO:0000256" key="1">
    <source>
        <dbReference type="SAM" id="Coils"/>
    </source>
</evidence>
<gene>
    <name evidence="2" type="ORF">EMPG_14306</name>
</gene>
<proteinExistence type="predicted"/>
<reference evidence="3" key="1">
    <citation type="journal article" date="2015" name="PLoS Genet.">
        <title>The dynamic genome and transcriptome of the human fungal pathogen Blastomyces and close relative Emmonsia.</title>
        <authorList>
            <person name="Munoz J.F."/>
            <person name="Gauthier G.M."/>
            <person name="Desjardins C.A."/>
            <person name="Gallo J.E."/>
            <person name="Holder J."/>
            <person name="Sullivan T.D."/>
            <person name="Marty A.J."/>
            <person name="Carmen J.C."/>
            <person name="Chen Z."/>
            <person name="Ding L."/>
            <person name="Gujja S."/>
            <person name="Magrini V."/>
            <person name="Misas E."/>
            <person name="Mitreva M."/>
            <person name="Priest M."/>
            <person name="Saif S."/>
            <person name="Whiston E.A."/>
            <person name="Young S."/>
            <person name="Zeng Q."/>
            <person name="Goldman W.E."/>
            <person name="Mardis E.R."/>
            <person name="Taylor J.W."/>
            <person name="McEwen J.G."/>
            <person name="Clay O.K."/>
            <person name="Klein B.S."/>
            <person name="Cuomo C.A."/>
        </authorList>
    </citation>
    <scope>NUCLEOTIDE SEQUENCE [LARGE SCALE GENOMIC DNA]</scope>
    <source>
        <strain evidence="3">UAMH 139</strain>
    </source>
</reference>
<evidence type="ECO:0000313" key="3">
    <source>
        <dbReference type="Proteomes" id="UP000053573"/>
    </source>
</evidence>
<dbReference type="Proteomes" id="UP000053573">
    <property type="component" value="Unassembled WGS sequence"/>
</dbReference>
<name>A0A0H1BMH2_9EURO</name>
<accession>A0A0H1BMH2</accession>
<dbReference type="AlphaFoldDB" id="A0A0H1BMH2"/>
<feature type="coiled-coil region" evidence="1">
    <location>
        <begin position="43"/>
        <end position="70"/>
    </location>
</feature>